<proteinExistence type="predicted"/>
<keyword evidence="3" id="KW-1185">Reference proteome</keyword>
<dbReference type="Proteomes" id="UP001166286">
    <property type="component" value="Unassembled WGS sequence"/>
</dbReference>
<accession>A0AA39QU03</accession>
<organism evidence="2 3">
    <name type="scientific">Cladonia borealis</name>
    <dbReference type="NCBI Taxonomy" id="184061"/>
    <lineage>
        <taxon>Eukaryota</taxon>
        <taxon>Fungi</taxon>
        <taxon>Dikarya</taxon>
        <taxon>Ascomycota</taxon>
        <taxon>Pezizomycotina</taxon>
        <taxon>Lecanoromycetes</taxon>
        <taxon>OSLEUM clade</taxon>
        <taxon>Lecanoromycetidae</taxon>
        <taxon>Lecanorales</taxon>
        <taxon>Lecanorineae</taxon>
        <taxon>Cladoniaceae</taxon>
        <taxon>Cladonia</taxon>
    </lineage>
</organism>
<feature type="signal peptide" evidence="1">
    <location>
        <begin position="1"/>
        <end position="21"/>
    </location>
</feature>
<evidence type="ECO:0000313" key="3">
    <source>
        <dbReference type="Proteomes" id="UP001166286"/>
    </source>
</evidence>
<reference evidence="2" key="1">
    <citation type="submission" date="2023-03" db="EMBL/GenBank/DDBJ databases">
        <title>Complete genome of Cladonia borealis.</title>
        <authorList>
            <person name="Park H."/>
        </authorList>
    </citation>
    <scope>NUCLEOTIDE SEQUENCE</scope>
    <source>
        <strain evidence="2">ANT050790</strain>
    </source>
</reference>
<protein>
    <submittedName>
        <fullName evidence="2">Uncharacterized protein</fullName>
    </submittedName>
</protein>
<feature type="chain" id="PRO_5041266640" evidence="1">
    <location>
        <begin position="22"/>
        <end position="233"/>
    </location>
</feature>
<gene>
    <name evidence="2" type="ORF">JMJ35_009735</name>
</gene>
<keyword evidence="1" id="KW-0732">Signal</keyword>
<sequence length="233" mass="25703">MSMYICLVLGFAMLWTHRVSASPYAKPQAVSPPANLSLPVFEAPAASNLSSPPYVCYTPGVSRLPITVDDCRDTLKIVRNMPDYRRVQEFQRKKKPLIPEEGRRYFRTPPFLFNAEDTICGLEITDKFEGVIDKFSFAQVRDLAQDIVEECNAPGKPGYGGQWTIGENGYWMIRVFGINDDPFDPPTSVTSLAEIVGNKITLITNATILPGPLDDANITITLPISSPATGQTS</sequence>
<dbReference type="EMBL" id="JAFEKC020000022">
    <property type="protein sequence ID" value="KAK0507846.1"/>
    <property type="molecule type" value="Genomic_DNA"/>
</dbReference>
<evidence type="ECO:0000313" key="2">
    <source>
        <dbReference type="EMBL" id="KAK0507846.1"/>
    </source>
</evidence>
<name>A0AA39QU03_9LECA</name>
<comment type="caution">
    <text evidence="2">The sequence shown here is derived from an EMBL/GenBank/DDBJ whole genome shotgun (WGS) entry which is preliminary data.</text>
</comment>
<dbReference type="AlphaFoldDB" id="A0AA39QU03"/>
<evidence type="ECO:0000256" key="1">
    <source>
        <dbReference type="SAM" id="SignalP"/>
    </source>
</evidence>